<sequence>MRVLITGVVQPFSPSTRCSRMHVVQLAELAAVLTHHGPAILYRHAAVPPEAINGYWTASRLRIDLWNQSLARFTRAKASGNHYRMRCWWQDHTGVLEEVLASEVLTRVVAALADGIDRAGNRDEFSPIAQAIHLSHLEVRNRVQEAILDRRGCAVQDAVRLNKLRVVVERWIDALIGHLSGADPSLVRYGIDSSRTRAHAEEAGTMSTAPGRETIAWLTQASMTDGLRRIIAKTPSLPHANREVANSAMMILRPDLFDSVGVLKSLWVHRIQNDSDRTDQMIQDYLRPDVDDSATVSAFDAIHASALAQWFRY</sequence>
<evidence type="ECO:0000313" key="1">
    <source>
        <dbReference type="EMBL" id="TWT98960.1"/>
    </source>
</evidence>
<organism evidence="1 2">
    <name type="scientific">Neorhodopirellula pilleata</name>
    <dbReference type="NCBI Taxonomy" id="2714738"/>
    <lineage>
        <taxon>Bacteria</taxon>
        <taxon>Pseudomonadati</taxon>
        <taxon>Planctomycetota</taxon>
        <taxon>Planctomycetia</taxon>
        <taxon>Pirellulales</taxon>
        <taxon>Pirellulaceae</taxon>
        <taxon>Neorhodopirellula</taxon>
    </lineage>
</organism>
<evidence type="ECO:0000313" key="2">
    <source>
        <dbReference type="Proteomes" id="UP000316213"/>
    </source>
</evidence>
<proteinExistence type="predicted"/>
<dbReference type="AlphaFoldDB" id="A0A5C6AHR0"/>
<accession>A0A5C6AHR0</accession>
<gene>
    <name evidence="1" type="ORF">Pla100_21260</name>
</gene>
<reference evidence="1 2" key="1">
    <citation type="submission" date="2019-02" db="EMBL/GenBank/DDBJ databases">
        <title>Deep-cultivation of Planctomycetes and their phenomic and genomic characterization uncovers novel biology.</title>
        <authorList>
            <person name="Wiegand S."/>
            <person name="Jogler M."/>
            <person name="Boedeker C."/>
            <person name="Pinto D."/>
            <person name="Vollmers J."/>
            <person name="Rivas-Marin E."/>
            <person name="Kohn T."/>
            <person name="Peeters S.H."/>
            <person name="Heuer A."/>
            <person name="Rast P."/>
            <person name="Oberbeckmann S."/>
            <person name="Bunk B."/>
            <person name="Jeske O."/>
            <person name="Meyerdierks A."/>
            <person name="Storesund J.E."/>
            <person name="Kallscheuer N."/>
            <person name="Luecker S."/>
            <person name="Lage O.M."/>
            <person name="Pohl T."/>
            <person name="Merkel B.J."/>
            <person name="Hornburger P."/>
            <person name="Mueller R.-W."/>
            <person name="Bruemmer F."/>
            <person name="Labrenz M."/>
            <person name="Spormann A.M."/>
            <person name="Op Den Camp H."/>
            <person name="Overmann J."/>
            <person name="Amann R."/>
            <person name="Jetten M.S.M."/>
            <person name="Mascher T."/>
            <person name="Medema M.H."/>
            <person name="Devos D.P."/>
            <person name="Kaster A.-K."/>
            <person name="Ovreas L."/>
            <person name="Rohde M."/>
            <person name="Galperin M.Y."/>
            <person name="Jogler C."/>
        </authorList>
    </citation>
    <scope>NUCLEOTIDE SEQUENCE [LARGE SCALE GENOMIC DNA]</scope>
    <source>
        <strain evidence="1 2">Pla100</strain>
    </source>
</reference>
<dbReference type="Proteomes" id="UP000316213">
    <property type="component" value="Unassembled WGS sequence"/>
</dbReference>
<comment type="caution">
    <text evidence="1">The sequence shown here is derived from an EMBL/GenBank/DDBJ whole genome shotgun (WGS) entry which is preliminary data.</text>
</comment>
<keyword evidence="2" id="KW-1185">Reference proteome</keyword>
<protein>
    <submittedName>
        <fullName evidence="1">Uncharacterized protein</fullName>
    </submittedName>
</protein>
<name>A0A5C6AHR0_9BACT</name>
<dbReference type="EMBL" id="SJPM01000003">
    <property type="protein sequence ID" value="TWT98960.1"/>
    <property type="molecule type" value="Genomic_DNA"/>
</dbReference>